<evidence type="ECO:0000313" key="4">
    <source>
        <dbReference type="WBParaSite" id="SRAE_2000420900.1"/>
    </source>
</evidence>
<dbReference type="EMBL" id="LN609529">
    <property type="protein sequence ID" value="CEF69561.1"/>
    <property type="molecule type" value="Genomic_DNA"/>
</dbReference>
<keyword evidence="3" id="KW-1185">Reference proteome</keyword>
<reference evidence="2 3" key="1">
    <citation type="submission" date="2014-09" db="EMBL/GenBank/DDBJ databases">
        <authorList>
            <person name="Martin A.A."/>
        </authorList>
    </citation>
    <scope>NUCLEOTIDE SEQUENCE</scope>
    <source>
        <strain evidence="3">ED321</strain>
        <strain evidence="2">ED321 Heterogonic</strain>
    </source>
</reference>
<feature type="transmembrane region" description="Helical" evidence="1">
    <location>
        <begin position="240"/>
        <end position="265"/>
    </location>
</feature>
<reference evidence="4" key="2">
    <citation type="submission" date="2020-12" db="UniProtKB">
        <authorList>
            <consortium name="WormBaseParasite"/>
        </authorList>
    </citation>
    <scope>IDENTIFICATION</scope>
</reference>
<dbReference type="CTD" id="36381931"/>
<keyword evidence="1" id="KW-1133">Transmembrane helix</keyword>
<dbReference type="WBParaSite" id="SRAE_2000420900.1">
    <property type="protein sequence ID" value="SRAE_2000420900.1"/>
    <property type="gene ID" value="WBGene00264438"/>
</dbReference>
<dbReference type="RefSeq" id="XP_024508761.1">
    <property type="nucleotide sequence ID" value="XM_024643051.1"/>
</dbReference>
<feature type="transmembrane region" description="Helical" evidence="1">
    <location>
        <begin position="59"/>
        <end position="79"/>
    </location>
</feature>
<organism evidence="2">
    <name type="scientific">Strongyloides ratti</name>
    <name type="common">Parasitic roundworm</name>
    <dbReference type="NCBI Taxonomy" id="34506"/>
    <lineage>
        <taxon>Eukaryota</taxon>
        <taxon>Metazoa</taxon>
        <taxon>Ecdysozoa</taxon>
        <taxon>Nematoda</taxon>
        <taxon>Chromadorea</taxon>
        <taxon>Rhabditida</taxon>
        <taxon>Tylenchina</taxon>
        <taxon>Panagrolaimomorpha</taxon>
        <taxon>Strongyloidoidea</taxon>
        <taxon>Strongyloididae</taxon>
        <taxon>Strongyloides</taxon>
    </lineage>
</organism>
<keyword evidence="1" id="KW-0472">Membrane</keyword>
<evidence type="ECO:0000313" key="2">
    <source>
        <dbReference type="EMBL" id="CEF69561.1"/>
    </source>
</evidence>
<name>A0A090LIB6_STRRB</name>
<sequence>MENLFSRSYIDTIYTTLFQRTGKENCQNNIIKFDKVKEIIEDSNIKINNTKGYNLSLTFARILTNPADLLGVFLILLYLSQTHFPKYQKVVGDYESKCPLISLKVTNATYANVLKDHVLKNVTFIEVNGSENTLQNMPYDPTKHLINDSQNIEVLILNDNLNEDIVYLNEPDEEYFNPKNPNIEESNKEVIENRKEIVKLLNDISIQDEEIEEDIESKKLESVVNLIHKYKFTYEFCRKLFDIFLTISLSMTFITSFLELLIMFVTQYLC</sequence>
<evidence type="ECO:0000256" key="1">
    <source>
        <dbReference type="SAM" id="Phobius"/>
    </source>
</evidence>
<accession>A0A090LIB6</accession>
<protein>
    <submittedName>
        <fullName evidence="2 4">Uncharacterized protein</fullName>
    </submittedName>
</protein>
<evidence type="ECO:0000313" key="5">
    <source>
        <dbReference type="WormBase" id="SRAE_2000420900"/>
    </source>
</evidence>
<proteinExistence type="predicted"/>
<keyword evidence="1" id="KW-0812">Transmembrane</keyword>
<dbReference type="Proteomes" id="UP000035682">
    <property type="component" value="Unplaced"/>
</dbReference>
<dbReference type="GeneID" id="36381931"/>
<gene>
    <name evidence="2 4 5" type="ORF">SRAE_2000420900</name>
</gene>
<dbReference type="AlphaFoldDB" id="A0A090LIB6"/>
<evidence type="ECO:0000313" key="3">
    <source>
        <dbReference type="Proteomes" id="UP000035682"/>
    </source>
</evidence>
<dbReference type="WormBase" id="SRAE_2000420900">
    <property type="protein sequence ID" value="SRP09030"/>
    <property type="gene ID" value="WBGene00264438"/>
</dbReference>